<reference evidence="6 7" key="1">
    <citation type="journal article" date="2016" name="Genome Announc.">
        <title>Complete Genome Sequence of Thiostrepton-Producing Streptomyces laurentii ATCC 31255.</title>
        <authorList>
            <person name="Doi K."/>
            <person name="Fujino Y."/>
            <person name="Nagayoshi Y."/>
            <person name="Ohshima T."/>
            <person name="Ogata S."/>
        </authorList>
    </citation>
    <scope>NUCLEOTIDE SEQUENCE [LARGE SCALE GENOMIC DNA]</scope>
    <source>
        <strain evidence="6 7">ATCC 31255</strain>
    </source>
</reference>
<dbReference type="Gene3D" id="3.50.50.60">
    <property type="entry name" value="FAD/NAD(P)-binding domain"/>
    <property type="match status" value="1"/>
</dbReference>
<evidence type="ECO:0000256" key="3">
    <source>
        <dbReference type="ARBA" id="ARBA00022827"/>
    </source>
</evidence>
<proteinExistence type="predicted"/>
<sequence>MPDVDVCVVGAGPVGLTLAIALRGLGLGVRIVDRAPAAKREARALVLWPRALEALDSLGVAGILRRNAVELARVTIHGRGRRLGELTTGWHRSAHNRPVNIEQHDIERLLCAELAGRGTEVEWDTEVTDVKVHEDRAEFTLTRPDGTAESGTAAWIVGCEGTASVVRDRLGIPFEGRRRTGLQVVQGNAHPEWPLGEQQGHGHIFLARAAPSSPSRCPTGRTASSASATTPTPR</sequence>
<comment type="cofactor">
    <cofactor evidence="1">
        <name>FAD</name>
        <dbReference type="ChEBI" id="CHEBI:57692"/>
    </cofactor>
</comment>
<evidence type="ECO:0000313" key="6">
    <source>
        <dbReference type="EMBL" id="BAU81568.1"/>
    </source>
</evidence>
<name>A0A169N374_STRLU</name>
<dbReference type="PRINTS" id="PR00420">
    <property type="entry name" value="RNGMNOXGNASE"/>
</dbReference>
<dbReference type="KEGG" id="slau:SLA_0614"/>
<dbReference type="InterPro" id="IPR050641">
    <property type="entry name" value="RIFMO-like"/>
</dbReference>
<protein>
    <recommendedName>
        <fullName evidence="5">FAD-binding domain-containing protein</fullName>
    </recommendedName>
</protein>
<feature type="region of interest" description="Disordered" evidence="4">
    <location>
        <begin position="210"/>
        <end position="234"/>
    </location>
</feature>
<dbReference type="InterPro" id="IPR002938">
    <property type="entry name" value="FAD-bd"/>
</dbReference>
<dbReference type="GO" id="GO:0071949">
    <property type="term" value="F:FAD binding"/>
    <property type="evidence" value="ECO:0007669"/>
    <property type="project" value="InterPro"/>
</dbReference>
<feature type="compositionally biased region" description="Low complexity" evidence="4">
    <location>
        <begin position="218"/>
        <end position="234"/>
    </location>
</feature>
<keyword evidence="2" id="KW-0285">Flavoprotein</keyword>
<dbReference type="PANTHER" id="PTHR43004">
    <property type="entry name" value="TRK SYSTEM POTASSIUM UPTAKE PROTEIN"/>
    <property type="match status" value="1"/>
</dbReference>
<dbReference type="PANTHER" id="PTHR43004:SF19">
    <property type="entry name" value="BINDING MONOOXYGENASE, PUTATIVE (JCVI)-RELATED"/>
    <property type="match status" value="1"/>
</dbReference>
<gene>
    <name evidence="6" type="ORF">SLA_0614</name>
</gene>
<organism evidence="6 7">
    <name type="scientific">Streptomyces laurentii</name>
    <dbReference type="NCBI Taxonomy" id="39478"/>
    <lineage>
        <taxon>Bacteria</taxon>
        <taxon>Bacillati</taxon>
        <taxon>Actinomycetota</taxon>
        <taxon>Actinomycetes</taxon>
        <taxon>Kitasatosporales</taxon>
        <taxon>Streptomycetaceae</taxon>
        <taxon>Streptomyces</taxon>
    </lineage>
</organism>
<keyword evidence="7" id="KW-1185">Reference proteome</keyword>
<evidence type="ECO:0000256" key="1">
    <source>
        <dbReference type="ARBA" id="ARBA00001974"/>
    </source>
</evidence>
<feature type="domain" description="FAD-binding" evidence="5">
    <location>
        <begin position="3"/>
        <end position="191"/>
    </location>
</feature>
<dbReference type="InterPro" id="IPR036188">
    <property type="entry name" value="FAD/NAD-bd_sf"/>
</dbReference>
<evidence type="ECO:0000256" key="4">
    <source>
        <dbReference type="SAM" id="MobiDB-lite"/>
    </source>
</evidence>
<dbReference type="SUPFAM" id="SSF51905">
    <property type="entry name" value="FAD/NAD(P)-binding domain"/>
    <property type="match status" value="1"/>
</dbReference>
<evidence type="ECO:0000259" key="5">
    <source>
        <dbReference type="Pfam" id="PF01494"/>
    </source>
</evidence>
<dbReference type="Pfam" id="PF01494">
    <property type="entry name" value="FAD_binding_3"/>
    <property type="match status" value="1"/>
</dbReference>
<dbReference type="Proteomes" id="UP000217676">
    <property type="component" value="Chromosome"/>
</dbReference>
<keyword evidence="3" id="KW-0274">FAD</keyword>
<dbReference type="EMBL" id="AP017424">
    <property type="protein sequence ID" value="BAU81568.1"/>
    <property type="molecule type" value="Genomic_DNA"/>
</dbReference>
<dbReference type="GO" id="GO:0016709">
    <property type="term" value="F:oxidoreductase activity, acting on paired donors, with incorporation or reduction of molecular oxygen, NAD(P)H as one donor, and incorporation of one atom of oxygen"/>
    <property type="evidence" value="ECO:0007669"/>
    <property type="project" value="UniProtKB-ARBA"/>
</dbReference>
<evidence type="ECO:0000313" key="7">
    <source>
        <dbReference type="Proteomes" id="UP000217676"/>
    </source>
</evidence>
<dbReference type="AlphaFoldDB" id="A0A169N374"/>
<accession>A0A169N374</accession>
<evidence type="ECO:0000256" key="2">
    <source>
        <dbReference type="ARBA" id="ARBA00022630"/>
    </source>
</evidence>